<dbReference type="PIRSF" id="PIRSF006250">
    <property type="entry name" value="NadC_ModD"/>
    <property type="match status" value="1"/>
</dbReference>
<dbReference type="EMBL" id="KQ418469">
    <property type="protein sequence ID" value="KOF87212.1"/>
    <property type="molecule type" value="Genomic_DNA"/>
</dbReference>
<proteinExistence type="inferred from homology"/>
<reference evidence="15" key="1">
    <citation type="submission" date="2015-07" db="EMBL/GenBank/DDBJ databases">
        <title>MeaNS - Measles Nucleotide Surveillance Program.</title>
        <authorList>
            <person name="Tran T."/>
            <person name="Druce J."/>
        </authorList>
    </citation>
    <scope>NUCLEOTIDE SEQUENCE</scope>
    <source>
        <strain evidence="15">UCB-OBI-ISO-001</strain>
        <tissue evidence="15">Gonad</tissue>
    </source>
</reference>
<dbReference type="CDD" id="cd01572">
    <property type="entry name" value="QPRTase"/>
    <property type="match status" value="1"/>
</dbReference>
<evidence type="ECO:0000256" key="8">
    <source>
        <dbReference type="ARBA" id="ARBA00022676"/>
    </source>
</evidence>
<evidence type="ECO:0000256" key="10">
    <source>
        <dbReference type="ARBA" id="ARBA00033102"/>
    </source>
</evidence>
<comment type="subunit">
    <text evidence="4 12">Hexamer formed by 3 homodimers.</text>
</comment>
<keyword evidence="9 12" id="KW-0808">Transferase</keyword>
<dbReference type="GO" id="GO:0005737">
    <property type="term" value="C:cytoplasm"/>
    <property type="evidence" value="ECO:0007669"/>
    <property type="project" value="TreeGrafter"/>
</dbReference>
<evidence type="ECO:0000313" key="15">
    <source>
        <dbReference type="EMBL" id="KOF87212.1"/>
    </source>
</evidence>
<dbReference type="InterPro" id="IPR037128">
    <property type="entry name" value="Quinolinate_PRibosylTase_N_sf"/>
</dbReference>
<dbReference type="Pfam" id="PF01729">
    <property type="entry name" value="QRPTase_C"/>
    <property type="match status" value="1"/>
</dbReference>
<dbReference type="InterPro" id="IPR002638">
    <property type="entry name" value="Quinolinate_PRibosylTrfase_C"/>
</dbReference>
<dbReference type="KEGG" id="obi:106871416"/>
<protein>
    <recommendedName>
        <fullName evidence="6 12">Nicotinate-nucleotide pyrophosphorylase [carboxylating]</fullName>
        <ecNumber evidence="5 12">2.4.2.19</ecNumber>
    </recommendedName>
    <alternativeName>
        <fullName evidence="10 12">Quinolinate phosphoribosyltransferase [decarboxylating]</fullName>
    </alternativeName>
</protein>
<gene>
    <name evidence="15" type="ORF">OCBIM_22017221mg</name>
</gene>
<accession>A0A0L8HDK0</accession>
<dbReference type="SUPFAM" id="SSF54675">
    <property type="entry name" value="Nicotinate/Quinolinate PRTase N-terminal domain-like"/>
    <property type="match status" value="1"/>
</dbReference>
<evidence type="ECO:0000256" key="6">
    <source>
        <dbReference type="ARBA" id="ARBA00020990"/>
    </source>
</evidence>
<dbReference type="NCBIfam" id="TIGR00078">
    <property type="entry name" value="nadC"/>
    <property type="match status" value="1"/>
</dbReference>
<dbReference type="InterPro" id="IPR036068">
    <property type="entry name" value="Nicotinate_pribotase-like_C"/>
</dbReference>
<dbReference type="PANTHER" id="PTHR32179">
    <property type="entry name" value="NICOTINATE-NUCLEOTIDE PYROPHOSPHORYLASE [CARBOXYLATING]"/>
    <property type="match status" value="1"/>
</dbReference>
<comment type="catalytic activity">
    <reaction evidence="11 12">
        <text>nicotinate beta-D-ribonucleotide + CO2 + diphosphate = quinolinate + 5-phospho-alpha-D-ribose 1-diphosphate + 2 H(+)</text>
        <dbReference type="Rhea" id="RHEA:12733"/>
        <dbReference type="ChEBI" id="CHEBI:15378"/>
        <dbReference type="ChEBI" id="CHEBI:16526"/>
        <dbReference type="ChEBI" id="CHEBI:29959"/>
        <dbReference type="ChEBI" id="CHEBI:33019"/>
        <dbReference type="ChEBI" id="CHEBI:57502"/>
        <dbReference type="ChEBI" id="CHEBI:58017"/>
        <dbReference type="EC" id="2.4.2.19"/>
    </reaction>
</comment>
<keyword evidence="7 12" id="KW-0662">Pyridine nucleotide biosynthesis</keyword>
<evidence type="ECO:0000256" key="3">
    <source>
        <dbReference type="ARBA" id="ARBA00009400"/>
    </source>
</evidence>
<keyword evidence="8 12" id="KW-0328">Glycosyltransferase</keyword>
<dbReference type="EC" id="2.4.2.19" evidence="5 12"/>
<evidence type="ECO:0000256" key="5">
    <source>
        <dbReference type="ARBA" id="ARBA00011944"/>
    </source>
</evidence>
<organism evidence="15">
    <name type="scientific">Octopus bimaculoides</name>
    <name type="common">California two-spotted octopus</name>
    <dbReference type="NCBI Taxonomy" id="37653"/>
    <lineage>
        <taxon>Eukaryota</taxon>
        <taxon>Metazoa</taxon>
        <taxon>Spiralia</taxon>
        <taxon>Lophotrochozoa</taxon>
        <taxon>Mollusca</taxon>
        <taxon>Cephalopoda</taxon>
        <taxon>Coleoidea</taxon>
        <taxon>Octopodiformes</taxon>
        <taxon>Octopoda</taxon>
        <taxon>Incirrata</taxon>
        <taxon>Octopodidae</taxon>
        <taxon>Octopus</taxon>
    </lineage>
</organism>
<dbReference type="GO" id="GO:0004514">
    <property type="term" value="F:nicotinate-nucleotide diphosphorylase (carboxylating) activity"/>
    <property type="evidence" value="ECO:0007669"/>
    <property type="project" value="UniProtKB-EC"/>
</dbReference>
<dbReference type="FunFam" id="3.20.20.70:FF:000090">
    <property type="entry name" value="Nicotinate-nucleotide pyrophosphorylase [carboxylating]"/>
    <property type="match status" value="1"/>
</dbReference>
<evidence type="ECO:0000256" key="11">
    <source>
        <dbReference type="ARBA" id="ARBA00047445"/>
    </source>
</evidence>
<dbReference type="OrthoDB" id="10067394at2759"/>
<evidence type="ECO:0000256" key="4">
    <source>
        <dbReference type="ARBA" id="ARBA00011218"/>
    </source>
</evidence>
<dbReference type="Gene3D" id="3.90.1170.20">
    <property type="entry name" value="Quinolinate phosphoribosyl transferase, N-terminal domain"/>
    <property type="match status" value="1"/>
</dbReference>
<dbReference type="InterPro" id="IPR004393">
    <property type="entry name" value="NadC"/>
</dbReference>
<dbReference type="Gene3D" id="3.20.20.70">
    <property type="entry name" value="Aldolase class I"/>
    <property type="match status" value="1"/>
</dbReference>
<dbReference type="GO" id="GO:0034213">
    <property type="term" value="P:quinolinate catabolic process"/>
    <property type="evidence" value="ECO:0007669"/>
    <property type="project" value="TreeGrafter"/>
</dbReference>
<dbReference type="AlphaFoldDB" id="A0A0L8HDK0"/>
<dbReference type="STRING" id="37653.A0A0L8HDK0"/>
<evidence type="ECO:0000256" key="12">
    <source>
        <dbReference type="PIRNR" id="PIRNR006250"/>
    </source>
</evidence>
<feature type="domain" description="Quinolinate phosphoribosyl transferase N-terminal" evidence="14">
    <location>
        <begin position="58"/>
        <end position="133"/>
    </location>
</feature>
<evidence type="ECO:0000259" key="13">
    <source>
        <dbReference type="Pfam" id="PF01729"/>
    </source>
</evidence>
<evidence type="ECO:0000256" key="1">
    <source>
        <dbReference type="ARBA" id="ARBA00003237"/>
    </source>
</evidence>
<sequence length="319" mass="35594">MSAYYDQRKNYLHYNNNHSRITSGPETCHALSPVTVQHLAREWIKEDSPNFDFGGFVVGEKKVTAALIMRQAGVLAGRPFIDAVFKELECEIEWLYPEGTYLNPVQTVAIIKGRVRCLLLGERVALNCACRASGLATLARKLALKAEGVGWKGKLADTRRTTPGFRLVEKYSLFVGGLATHRYDLSSMIILRDNHIWTAGSIQKAVKDAKLVSGFSMKIEVECRNLEDALEAANAGCDVILFENPTAEVAKKYAESLKQHFPDVMIEISGDIPEDLLVDYCSDYIDVISLNQLTMGYSPVNFTLKMTKSTKLSINQNYI</sequence>
<evidence type="ECO:0000256" key="9">
    <source>
        <dbReference type="ARBA" id="ARBA00022679"/>
    </source>
</evidence>
<feature type="domain" description="Quinolinate phosphoribosyl transferase C-terminal" evidence="13">
    <location>
        <begin position="136"/>
        <end position="305"/>
    </location>
</feature>
<evidence type="ECO:0000256" key="2">
    <source>
        <dbReference type="ARBA" id="ARBA00004893"/>
    </source>
</evidence>
<dbReference type="SUPFAM" id="SSF51690">
    <property type="entry name" value="Nicotinate/Quinolinate PRTase C-terminal domain-like"/>
    <property type="match status" value="1"/>
</dbReference>
<comment type="similarity">
    <text evidence="3 12">Belongs to the NadC/ModD family.</text>
</comment>
<dbReference type="InterPro" id="IPR027277">
    <property type="entry name" value="NadC/ModD"/>
</dbReference>
<dbReference type="OMA" id="LCGQPWF"/>
<dbReference type="InterPro" id="IPR022412">
    <property type="entry name" value="Quinolinate_PRibosylTrfase_N"/>
</dbReference>
<comment type="pathway">
    <text evidence="2 12">Cofactor biosynthesis; NAD(+) biosynthesis; nicotinate D-ribonucleotide from quinolinate: step 1/1.</text>
</comment>
<dbReference type="PANTHER" id="PTHR32179:SF3">
    <property type="entry name" value="NICOTINATE-NUCLEOTIDE PYROPHOSPHORYLASE [CARBOXYLATING]"/>
    <property type="match status" value="1"/>
</dbReference>
<dbReference type="GO" id="GO:0009435">
    <property type="term" value="P:NAD+ biosynthetic process"/>
    <property type="evidence" value="ECO:0007669"/>
    <property type="project" value="UniProtKB-UniPathway"/>
</dbReference>
<dbReference type="UniPathway" id="UPA00253">
    <property type="reaction ID" value="UER00331"/>
</dbReference>
<evidence type="ECO:0000256" key="7">
    <source>
        <dbReference type="ARBA" id="ARBA00022642"/>
    </source>
</evidence>
<evidence type="ECO:0000259" key="14">
    <source>
        <dbReference type="Pfam" id="PF02749"/>
    </source>
</evidence>
<dbReference type="InterPro" id="IPR013785">
    <property type="entry name" value="Aldolase_TIM"/>
</dbReference>
<name>A0A0L8HDK0_OCTBM</name>
<dbReference type="Pfam" id="PF02749">
    <property type="entry name" value="QRPTase_N"/>
    <property type="match status" value="1"/>
</dbReference>
<comment type="function">
    <text evidence="1 12">Involved in the catabolism of quinolinic acid (QA).</text>
</comment>